<feature type="non-terminal residue" evidence="1">
    <location>
        <position position="1"/>
    </location>
</feature>
<organism evidence="1 2">
    <name type="scientific">Capsella rubella</name>
    <dbReference type="NCBI Taxonomy" id="81985"/>
    <lineage>
        <taxon>Eukaryota</taxon>
        <taxon>Viridiplantae</taxon>
        <taxon>Streptophyta</taxon>
        <taxon>Embryophyta</taxon>
        <taxon>Tracheophyta</taxon>
        <taxon>Spermatophyta</taxon>
        <taxon>Magnoliopsida</taxon>
        <taxon>eudicotyledons</taxon>
        <taxon>Gunneridae</taxon>
        <taxon>Pentapetalae</taxon>
        <taxon>rosids</taxon>
        <taxon>malvids</taxon>
        <taxon>Brassicales</taxon>
        <taxon>Brassicaceae</taxon>
        <taxon>Camelineae</taxon>
        <taxon>Capsella</taxon>
    </lineage>
</organism>
<evidence type="ECO:0000313" key="1">
    <source>
        <dbReference type="EMBL" id="EOA12272.1"/>
    </source>
</evidence>
<accession>R0ET84</accession>
<dbReference type="EMBL" id="KB870819">
    <property type="protein sequence ID" value="EOA12272.1"/>
    <property type="molecule type" value="Genomic_DNA"/>
</dbReference>
<evidence type="ECO:0000313" key="2">
    <source>
        <dbReference type="Proteomes" id="UP000029121"/>
    </source>
</evidence>
<sequence length="100" mass="11389">CNSTTTTTTRWHRGQLLPTGSNKLSNVLTFHFFQKKLNALSINISTNYKNTIHNTSLHNKDLKGISYTITQNNVLLIRNSYYYTSQNFHKHSPSTSAPTT</sequence>
<proteinExistence type="predicted"/>
<gene>
    <name evidence="1" type="ORF">CARUB_v100079900mg</name>
</gene>
<protein>
    <submittedName>
        <fullName evidence="1">Uncharacterized protein</fullName>
    </submittedName>
</protein>
<dbReference type="Proteomes" id="UP000029121">
    <property type="component" value="Unassembled WGS sequence"/>
</dbReference>
<reference evidence="2" key="1">
    <citation type="journal article" date="2013" name="Nat. Genet.">
        <title>The Capsella rubella genome and the genomic consequences of rapid mating system evolution.</title>
        <authorList>
            <person name="Slotte T."/>
            <person name="Hazzouri K.M."/>
            <person name="Agren J.A."/>
            <person name="Koenig D."/>
            <person name="Maumus F."/>
            <person name="Guo Y.L."/>
            <person name="Steige K."/>
            <person name="Platts A.E."/>
            <person name="Escobar J.S."/>
            <person name="Newman L.K."/>
            <person name="Wang W."/>
            <person name="Mandakova T."/>
            <person name="Vello E."/>
            <person name="Smith L.M."/>
            <person name="Henz S.R."/>
            <person name="Steffen J."/>
            <person name="Takuno S."/>
            <person name="Brandvain Y."/>
            <person name="Coop G."/>
            <person name="Andolfatto P."/>
            <person name="Hu T.T."/>
            <person name="Blanchette M."/>
            <person name="Clark R.M."/>
            <person name="Quesneville H."/>
            <person name="Nordborg M."/>
            <person name="Gaut B.S."/>
            <person name="Lysak M.A."/>
            <person name="Jenkins J."/>
            <person name="Grimwood J."/>
            <person name="Chapman J."/>
            <person name="Prochnik S."/>
            <person name="Shu S."/>
            <person name="Rokhsar D."/>
            <person name="Schmutz J."/>
            <person name="Weigel D."/>
            <person name="Wright S.I."/>
        </authorList>
    </citation>
    <scope>NUCLEOTIDE SEQUENCE [LARGE SCALE GENOMIC DNA]</scope>
    <source>
        <strain evidence="2">cv. Monte Gargano</strain>
    </source>
</reference>
<keyword evidence="2" id="KW-1185">Reference proteome</keyword>
<name>R0ET84_9BRAS</name>
<dbReference type="AlphaFoldDB" id="R0ET84"/>